<dbReference type="PROSITE" id="PS51462">
    <property type="entry name" value="NUDIX"/>
    <property type="match status" value="1"/>
</dbReference>
<evidence type="ECO:0000259" key="12">
    <source>
        <dbReference type="PROSITE" id="PS51462"/>
    </source>
</evidence>
<dbReference type="GO" id="GO:0006260">
    <property type="term" value="P:DNA replication"/>
    <property type="evidence" value="ECO:0007669"/>
    <property type="project" value="UniProtKB-KW"/>
</dbReference>
<name>A0A0G0LMT5_9BACT</name>
<keyword evidence="9" id="KW-0234">DNA repair</keyword>
<feature type="domain" description="Nudix hydrolase" evidence="12">
    <location>
        <begin position="5"/>
        <end position="138"/>
    </location>
</feature>
<dbReference type="EC" id="3.6.1.55" evidence="11"/>
<evidence type="ECO:0000313" key="14">
    <source>
        <dbReference type="Proteomes" id="UP000034932"/>
    </source>
</evidence>
<dbReference type="GO" id="GO:0044716">
    <property type="term" value="F:8-oxo-GDP phosphatase activity"/>
    <property type="evidence" value="ECO:0007669"/>
    <property type="project" value="TreeGrafter"/>
</dbReference>
<evidence type="ECO:0000256" key="4">
    <source>
        <dbReference type="ARBA" id="ARBA00022705"/>
    </source>
</evidence>
<keyword evidence="4" id="KW-0235">DNA replication</keyword>
<dbReference type="AlphaFoldDB" id="A0A0G0LMT5"/>
<gene>
    <name evidence="13" type="ORF">UT19_C0017G0020</name>
</gene>
<evidence type="ECO:0000256" key="8">
    <source>
        <dbReference type="ARBA" id="ARBA00022842"/>
    </source>
</evidence>
<dbReference type="PANTHER" id="PTHR47707:SF1">
    <property type="entry name" value="NUDIX HYDROLASE FAMILY PROTEIN"/>
    <property type="match status" value="1"/>
</dbReference>
<keyword evidence="5" id="KW-0479">Metal-binding</keyword>
<evidence type="ECO:0000256" key="10">
    <source>
        <dbReference type="ARBA" id="ARBA00035861"/>
    </source>
</evidence>
<dbReference type="InterPro" id="IPR015797">
    <property type="entry name" value="NUDIX_hydrolase-like_dom_sf"/>
</dbReference>
<dbReference type="SUPFAM" id="SSF55811">
    <property type="entry name" value="Nudix"/>
    <property type="match status" value="1"/>
</dbReference>
<keyword evidence="3" id="KW-0515">Mutator protein</keyword>
<evidence type="ECO:0000256" key="9">
    <source>
        <dbReference type="ARBA" id="ARBA00023204"/>
    </source>
</evidence>
<dbReference type="GO" id="GO:0035539">
    <property type="term" value="F:8-oxo-7,8-dihydrodeoxyguanosine triphosphate pyrophosphatase activity"/>
    <property type="evidence" value="ECO:0007669"/>
    <property type="project" value="UniProtKB-EC"/>
</dbReference>
<comment type="similarity">
    <text evidence="2">Belongs to the Nudix hydrolase family.</text>
</comment>
<keyword evidence="7 13" id="KW-0378">Hydrolase</keyword>
<dbReference type="GO" id="GO:0044715">
    <property type="term" value="F:8-oxo-dGDP phosphatase activity"/>
    <property type="evidence" value="ECO:0007669"/>
    <property type="project" value="TreeGrafter"/>
</dbReference>
<dbReference type="Pfam" id="PF00293">
    <property type="entry name" value="NUDIX"/>
    <property type="match status" value="1"/>
</dbReference>
<dbReference type="GO" id="GO:0008413">
    <property type="term" value="F:8-oxo-7,8-dihydroguanosine triphosphate pyrophosphatase activity"/>
    <property type="evidence" value="ECO:0007669"/>
    <property type="project" value="TreeGrafter"/>
</dbReference>
<dbReference type="STRING" id="1618573.UT19_C0017G0020"/>
<evidence type="ECO:0000256" key="6">
    <source>
        <dbReference type="ARBA" id="ARBA00022763"/>
    </source>
</evidence>
<dbReference type="Gene3D" id="3.90.79.10">
    <property type="entry name" value="Nucleoside Triphosphate Pyrophosphohydrolase"/>
    <property type="match status" value="1"/>
</dbReference>
<evidence type="ECO:0000313" key="13">
    <source>
        <dbReference type="EMBL" id="KKQ93163.1"/>
    </source>
</evidence>
<evidence type="ECO:0000256" key="7">
    <source>
        <dbReference type="ARBA" id="ARBA00022801"/>
    </source>
</evidence>
<reference evidence="13 14" key="1">
    <citation type="journal article" date="2015" name="Nature">
        <title>rRNA introns, odd ribosomes, and small enigmatic genomes across a large radiation of phyla.</title>
        <authorList>
            <person name="Brown C.T."/>
            <person name="Hug L.A."/>
            <person name="Thomas B.C."/>
            <person name="Sharon I."/>
            <person name="Castelle C.J."/>
            <person name="Singh A."/>
            <person name="Wilkins M.J."/>
            <person name="Williams K.H."/>
            <person name="Banfield J.F."/>
        </authorList>
    </citation>
    <scope>NUCLEOTIDE SEQUENCE [LARGE SCALE GENOMIC DNA]</scope>
</reference>
<comment type="cofactor">
    <cofactor evidence="1">
        <name>Mg(2+)</name>
        <dbReference type="ChEBI" id="CHEBI:18420"/>
    </cofactor>
</comment>
<dbReference type="GO" id="GO:0006281">
    <property type="term" value="P:DNA repair"/>
    <property type="evidence" value="ECO:0007669"/>
    <property type="project" value="UniProtKB-KW"/>
</dbReference>
<dbReference type="InterPro" id="IPR047127">
    <property type="entry name" value="MutT-like"/>
</dbReference>
<protein>
    <recommendedName>
        <fullName evidence="11">8-oxo-dGTP diphosphatase</fullName>
        <ecNumber evidence="11">3.6.1.55</ecNumber>
    </recommendedName>
</protein>
<evidence type="ECO:0000256" key="1">
    <source>
        <dbReference type="ARBA" id="ARBA00001946"/>
    </source>
</evidence>
<organism evidence="13 14">
    <name type="scientific">Candidatus Woesebacteria bacterium GW2011_GWB1_39_10b</name>
    <dbReference type="NCBI Taxonomy" id="1618573"/>
    <lineage>
        <taxon>Bacteria</taxon>
        <taxon>Candidatus Woeseibacteriota</taxon>
    </lineage>
</organism>
<dbReference type="InterPro" id="IPR020476">
    <property type="entry name" value="Nudix_hydrolase"/>
</dbReference>
<dbReference type="GO" id="GO:0046872">
    <property type="term" value="F:metal ion binding"/>
    <property type="evidence" value="ECO:0007669"/>
    <property type="project" value="UniProtKB-KW"/>
</dbReference>
<dbReference type="PANTHER" id="PTHR47707">
    <property type="entry name" value="8-OXO-DGTP DIPHOSPHATASE"/>
    <property type="match status" value="1"/>
</dbReference>
<dbReference type="PRINTS" id="PR00502">
    <property type="entry name" value="NUDIXFAMILY"/>
</dbReference>
<comment type="caution">
    <text evidence="13">The sequence shown here is derived from an EMBL/GenBank/DDBJ whole genome shotgun (WGS) entry which is preliminary data.</text>
</comment>
<dbReference type="Proteomes" id="UP000034932">
    <property type="component" value="Unassembled WGS sequence"/>
</dbReference>
<keyword evidence="8" id="KW-0460">Magnesium</keyword>
<evidence type="ECO:0000256" key="5">
    <source>
        <dbReference type="ARBA" id="ARBA00022723"/>
    </source>
</evidence>
<evidence type="ECO:0000256" key="11">
    <source>
        <dbReference type="ARBA" id="ARBA00038905"/>
    </source>
</evidence>
<dbReference type="EMBL" id="LBVW01000017">
    <property type="protein sequence ID" value="KKQ93163.1"/>
    <property type="molecule type" value="Genomic_DNA"/>
</dbReference>
<evidence type="ECO:0000256" key="3">
    <source>
        <dbReference type="ARBA" id="ARBA00022457"/>
    </source>
</evidence>
<dbReference type="InterPro" id="IPR000086">
    <property type="entry name" value="NUDIX_hydrolase_dom"/>
</dbReference>
<evidence type="ECO:0000256" key="2">
    <source>
        <dbReference type="ARBA" id="ARBA00005582"/>
    </source>
</evidence>
<sequence>MTSKMRKVPKIVTLFILNSENKLLIVKRSKNKWILADKWGYPGGVMEKGETIETAVHREVVPKVGFDVTIANIGKKQRMILSNKEVDVIPVLCRSDTSEVKLNYKNSEYKWIDPKELLTYNLGVEKDFVIKMTKSVGLIIQ</sequence>
<comment type="catalytic activity">
    <reaction evidence="10">
        <text>8-oxo-dGTP + H2O = 8-oxo-dGMP + diphosphate + H(+)</text>
        <dbReference type="Rhea" id="RHEA:31575"/>
        <dbReference type="ChEBI" id="CHEBI:15377"/>
        <dbReference type="ChEBI" id="CHEBI:15378"/>
        <dbReference type="ChEBI" id="CHEBI:33019"/>
        <dbReference type="ChEBI" id="CHEBI:63224"/>
        <dbReference type="ChEBI" id="CHEBI:77896"/>
        <dbReference type="EC" id="3.6.1.55"/>
    </reaction>
</comment>
<accession>A0A0G0LMT5</accession>
<keyword evidence="6" id="KW-0227">DNA damage</keyword>
<proteinExistence type="inferred from homology"/>